<dbReference type="PANTHER" id="PTHR37299:SF2">
    <property type="entry name" value="HTH LYTTR-TYPE DOMAIN-CONTAINING PROTEIN"/>
    <property type="match status" value="1"/>
</dbReference>
<keyword evidence="1" id="KW-0963">Cytoplasm</keyword>
<dbReference type="EMBL" id="DXBJ01000004">
    <property type="protein sequence ID" value="HIZ57027.1"/>
    <property type="molecule type" value="Genomic_DNA"/>
</dbReference>
<dbReference type="PANTHER" id="PTHR37299">
    <property type="entry name" value="TRANSCRIPTIONAL REGULATOR-RELATED"/>
    <property type="match status" value="1"/>
</dbReference>
<dbReference type="AlphaFoldDB" id="A0A9D2JLF7"/>
<dbReference type="Gene3D" id="2.40.50.1020">
    <property type="entry name" value="LytTr DNA-binding domain"/>
    <property type="match status" value="1"/>
</dbReference>
<evidence type="ECO:0000313" key="7">
    <source>
        <dbReference type="Proteomes" id="UP000824065"/>
    </source>
</evidence>
<protein>
    <submittedName>
        <fullName evidence="6">LytTR family transcriptional regulator</fullName>
    </submittedName>
</protein>
<sequence length="146" mass="16491">MQIEIKLDPSCTEPKVTVTAASMDETVRQIVDRLQEAPPQVLTGLREDKWQVLAPEDLIRLYAAAGKVYAVTAQGEYSLRLRLYELEERLDPRRFVRISHSEIVNLDKVRCFDLNLAGTICVALADGSVTYVSRRYVAKIKKILGV</sequence>
<dbReference type="InterPro" id="IPR007492">
    <property type="entry name" value="LytTR_DNA-bd_dom"/>
</dbReference>
<keyword evidence="2" id="KW-0805">Transcription regulation</keyword>
<organism evidence="6 7">
    <name type="scientific">Candidatus Faecalibacterium gallistercoris</name>
    <dbReference type="NCBI Taxonomy" id="2838579"/>
    <lineage>
        <taxon>Bacteria</taxon>
        <taxon>Bacillati</taxon>
        <taxon>Bacillota</taxon>
        <taxon>Clostridia</taxon>
        <taxon>Eubacteriales</taxon>
        <taxon>Oscillospiraceae</taxon>
        <taxon>Faecalibacterium</taxon>
    </lineage>
</organism>
<dbReference type="Pfam" id="PF04397">
    <property type="entry name" value="LytTR"/>
    <property type="match status" value="1"/>
</dbReference>
<dbReference type="SMART" id="SM00850">
    <property type="entry name" value="LytTR"/>
    <property type="match status" value="1"/>
</dbReference>
<dbReference type="GO" id="GO:0003677">
    <property type="term" value="F:DNA binding"/>
    <property type="evidence" value="ECO:0007669"/>
    <property type="project" value="UniProtKB-KW"/>
</dbReference>
<evidence type="ECO:0000256" key="3">
    <source>
        <dbReference type="ARBA" id="ARBA00023125"/>
    </source>
</evidence>
<evidence type="ECO:0000256" key="4">
    <source>
        <dbReference type="ARBA" id="ARBA00023163"/>
    </source>
</evidence>
<feature type="domain" description="HTH LytTR-type" evidence="5">
    <location>
        <begin position="52"/>
        <end position="146"/>
    </location>
</feature>
<name>A0A9D2JLF7_9FIRM</name>
<evidence type="ECO:0000256" key="2">
    <source>
        <dbReference type="ARBA" id="ARBA00023015"/>
    </source>
</evidence>
<accession>A0A9D2JLF7</accession>
<keyword evidence="3" id="KW-0238">DNA-binding</keyword>
<gene>
    <name evidence="6" type="ORF">H9725_00310</name>
</gene>
<comment type="caution">
    <text evidence="6">The sequence shown here is derived from an EMBL/GenBank/DDBJ whole genome shotgun (WGS) entry which is preliminary data.</text>
</comment>
<reference evidence="6" key="1">
    <citation type="journal article" date="2021" name="PeerJ">
        <title>Extensive microbial diversity within the chicken gut microbiome revealed by metagenomics and culture.</title>
        <authorList>
            <person name="Gilroy R."/>
            <person name="Ravi A."/>
            <person name="Getino M."/>
            <person name="Pursley I."/>
            <person name="Horton D.L."/>
            <person name="Alikhan N.F."/>
            <person name="Baker D."/>
            <person name="Gharbi K."/>
            <person name="Hall N."/>
            <person name="Watson M."/>
            <person name="Adriaenssens E.M."/>
            <person name="Foster-Nyarko E."/>
            <person name="Jarju S."/>
            <person name="Secka A."/>
            <person name="Antonio M."/>
            <person name="Oren A."/>
            <person name="Chaudhuri R.R."/>
            <person name="La Ragione R."/>
            <person name="Hildebrand F."/>
            <person name="Pallen M.J."/>
        </authorList>
    </citation>
    <scope>NUCLEOTIDE SEQUENCE</scope>
    <source>
        <strain evidence="6">ChiBcec16-3735</strain>
    </source>
</reference>
<keyword evidence="4" id="KW-0804">Transcription</keyword>
<dbReference type="GO" id="GO:0000156">
    <property type="term" value="F:phosphorelay response regulator activity"/>
    <property type="evidence" value="ECO:0007669"/>
    <property type="project" value="InterPro"/>
</dbReference>
<evidence type="ECO:0000313" key="6">
    <source>
        <dbReference type="EMBL" id="HIZ57027.1"/>
    </source>
</evidence>
<evidence type="ECO:0000259" key="5">
    <source>
        <dbReference type="PROSITE" id="PS50930"/>
    </source>
</evidence>
<proteinExistence type="predicted"/>
<dbReference type="Proteomes" id="UP000824065">
    <property type="component" value="Unassembled WGS sequence"/>
</dbReference>
<evidence type="ECO:0000256" key="1">
    <source>
        <dbReference type="ARBA" id="ARBA00022490"/>
    </source>
</evidence>
<dbReference type="PROSITE" id="PS50930">
    <property type="entry name" value="HTH_LYTTR"/>
    <property type="match status" value="1"/>
</dbReference>
<dbReference type="InterPro" id="IPR046947">
    <property type="entry name" value="LytR-like"/>
</dbReference>
<reference evidence="6" key="2">
    <citation type="submission" date="2021-04" db="EMBL/GenBank/DDBJ databases">
        <authorList>
            <person name="Gilroy R."/>
        </authorList>
    </citation>
    <scope>NUCLEOTIDE SEQUENCE</scope>
    <source>
        <strain evidence="6">ChiBcec16-3735</strain>
    </source>
</reference>